<accession>A0A8J6NUM2</accession>
<proteinExistence type="predicted"/>
<feature type="transmembrane region" description="Helical" evidence="1">
    <location>
        <begin position="50"/>
        <end position="76"/>
    </location>
</feature>
<protein>
    <submittedName>
        <fullName evidence="2">Uncharacterized protein</fullName>
    </submittedName>
</protein>
<keyword evidence="1" id="KW-0812">Transmembrane</keyword>
<sequence>MNVKNHQDGSIEFYDSSGIVYILVLGSLICSALYLIVAELSDVSPNMYEIYFIGFVACLTTIAFVCFAEKVSFCFYPDRKIVKWKRTRYFIKNSSGSLDFADIKHAVIAISGGGLTELASYQINLVTESATIRMMHTLTLNEKPSLEYATQINTILNINKDTKTLIEDSVIEVIRAGYRAEVMAKELYRCSYEDAKKFVDEKTKEIRKMNS</sequence>
<dbReference type="Proteomes" id="UP000605201">
    <property type="component" value="Unassembled WGS sequence"/>
</dbReference>
<name>A0A8J6NUM2_9BACT</name>
<gene>
    <name evidence="2" type="ORF">H8D96_17130</name>
</gene>
<dbReference type="AlphaFoldDB" id="A0A8J6NUM2"/>
<evidence type="ECO:0000313" key="2">
    <source>
        <dbReference type="EMBL" id="MBC8433634.1"/>
    </source>
</evidence>
<evidence type="ECO:0000256" key="1">
    <source>
        <dbReference type="SAM" id="Phobius"/>
    </source>
</evidence>
<evidence type="ECO:0000313" key="3">
    <source>
        <dbReference type="Proteomes" id="UP000605201"/>
    </source>
</evidence>
<dbReference type="EMBL" id="JACNIG010000314">
    <property type="protein sequence ID" value="MBC8433634.1"/>
    <property type="molecule type" value="Genomic_DNA"/>
</dbReference>
<reference evidence="2 3" key="1">
    <citation type="submission" date="2020-08" db="EMBL/GenBank/DDBJ databases">
        <title>Bridging the membrane lipid divide: bacteria of the FCB group superphylum have the potential to synthesize archaeal ether lipids.</title>
        <authorList>
            <person name="Villanueva L."/>
            <person name="Von Meijenfeldt F.A.B."/>
            <person name="Westbye A.B."/>
            <person name="Yadav S."/>
            <person name="Hopmans E.C."/>
            <person name="Dutilh B.E."/>
            <person name="Sinninghe Damste J.S."/>
        </authorList>
    </citation>
    <scope>NUCLEOTIDE SEQUENCE [LARGE SCALE GENOMIC DNA]</scope>
    <source>
        <strain evidence="2">NIOZ-UU17</strain>
    </source>
</reference>
<organism evidence="2 3">
    <name type="scientific">Candidatus Desulfatibia vada</name>
    <dbReference type="NCBI Taxonomy" id="2841696"/>
    <lineage>
        <taxon>Bacteria</taxon>
        <taxon>Pseudomonadati</taxon>
        <taxon>Thermodesulfobacteriota</taxon>
        <taxon>Desulfobacteria</taxon>
        <taxon>Desulfobacterales</taxon>
        <taxon>Desulfobacterales incertae sedis</taxon>
        <taxon>Candidatus Desulfatibia</taxon>
    </lineage>
</organism>
<keyword evidence="1" id="KW-0472">Membrane</keyword>
<feature type="transmembrane region" description="Helical" evidence="1">
    <location>
        <begin position="20"/>
        <end position="38"/>
    </location>
</feature>
<keyword evidence="1" id="KW-1133">Transmembrane helix</keyword>
<comment type="caution">
    <text evidence="2">The sequence shown here is derived from an EMBL/GenBank/DDBJ whole genome shotgun (WGS) entry which is preliminary data.</text>
</comment>